<protein>
    <recommendedName>
        <fullName evidence="3">Alpha/beta hydrolase fold-3 domain-containing protein</fullName>
    </recommendedName>
</protein>
<dbReference type="Pfam" id="PF07859">
    <property type="entry name" value="Abhydrolase_3"/>
    <property type="match status" value="1"/>
</dbReference>
<dbReference type="InterPro" id="IPR050466">
    <property type="entry name" value="Carboxylest/Gibb_receptor"/>
</dbReference>
<sequence>MESDPTQITHDFPPFFRVHTTGHIHRYQQHDFLPPSHDPQTDVVSRDVVLSPENPLSVRIYLPKTTKTDPKLPLIFYTHGGGFSIESAFSSTYHRYINILASRSRSVVVSVEYRLAPEHPIPACYDDSYAALKWVDSHSRPGQGPDPWLNDHADLRRVFLAGDSAGANIAHNTLVRAKKEGGFGIHFSGLILVHPFFGTGKPDRVWDYVCPETSGPDDFRLHPMAHPELLSGLGCARVLVCVAEKDFLKNRGLNYYQSLKKSDWNGVVEIFETAGEPHVFHLFDPTRDNAVSLMTRIVEFVTSGVHVVSHV</sequence>
<feature type="domain" description="Alpha/beta hydrolase fold-3" evidence="3">
    <location>
        <begin position="75"/>
        <end position="281"/>
    </location>
</feature>
<evidence type="ECO:0000256" key="2">
    <source>
        <dbReference type="PROSITE-ProRule" id="PRU10038"/>
    </source>
</evidence>
<dbReference type="InterPro" id="IPR029058">
    <property type="entry name" value="AB_hydrolase_fold"/>
</dbReference>
<dbReference type="SUPFAM" id="SSF53474">
    <property type="entry name" value="alpha/beta-Hydrolases"/>
    <property type="match status" value="1"/>
</dbReference>
<proteinExistence type="inferred from homology"/>
<evidence type="ECO:0000313" key="4">
    <source>
        <dbReference type="EMBL" id="KAH6825944.1"/>
    </source>
</evidence>
<dbReference type="PROSITE" id="PS01174">
    <property type="entry name" value="LIPASE_GDXG_SER"/>
    <property type="match status" value="1"/>
</dbReference>
<dbReference type="Gene3D" id="3.40.50.1820">
    <property type="entry name" value="alpha/beta hydrolase"/>
    <property type="match status" value="1"/>
</dbReference>
<evidence type="ECO:0000256" key="1">
    <source>
        <dbReference type="ARBA" id="ARBA00010515"/>
    </source>
</evidence>
<comment type="similarity">
    <text evidence="1">Belongs to the 'GDXG' lipolytic enzyme family.</text>
</comment>
<comment type="caution">
    <text evidence="4">The sequence shown here is derived from an EMBL/GenBank/DDBJ whole genome shotgun (WGS) entry which is preliminary data.</text>
</comment>
<dbReference type="InterPro" id="IPR013094">
    <property type="entry name" value="AB_hydrolase_3"/>
</dbReference>
<organism evidence="4 5">
    <name type="scientific">Perilla frutescens var. hirtella</name>
    <name type="common">Perilla citriodora</name>
    <name type="synonym">Perilla setoyensis</name>
    <dbReference type="NCBI Taxonomy" id="608512"/>
    <lineage>
        <taxon>Eukaryota</taxon>
        <taxon>Viridiplantae</taxon>
        <taxon>Streptophyta</taxon>
        <taxon>Embryophyta</taxon>
        <taxon>Tracheophyta</taxon>
        <taxon>Spermatophyta</taxon>
        <taxon>Magnoliopsida</taxon>
        <taxon>eudicotyledons</taxon>
        <taxon>Gunneridae</taxon>
        <taxon>Pentapetalae</taxon>
        <taxon>asterids</taxon>
        <taxon>lamiids</taxon>
        <taxon>Lamiales</taxon>
        <taxon>Lamiaceae</taxon>
        <taxon>Nepetoideae</taxon>
        <taxon>Elsholtzieae</taxon>
        <taxon>Perilla</taxon>
    </lineage>
</organism>
<gene>
    <name evidence="4" type="ORF">C2S53_001381</name>
</gene>
<dbReference type="InterPro" id="IPR033140">
    <property type="entry name" value="Lipase_GDXG_put_SER_AS"/>
</dbReference>
<dbReference type="GO" id="GO:0016787">
    <property type="term" value="F:hydrolase activity"/>
    <property type="evidence" value="ECO:0007669"/>
    <property type="project" value="InterPro"/>
</dbReference>
<evidence type="ECO:0000259" key="3">
    <source>
        <dbReference type="Pfam" id="PF07859"/>
    </source>
</evidence>
<dbReference type="PANTHER" id="PTHR23024">
    <property type="entry name" value="ARYLACETAMIDE DEACETYLASE"/>
    <property type="match status" value="1"/>
</dbReference>
<dbReference type="AlphaFoldDB" id="A0AAD4J2H1"/>
<name>A0AAD4J2H1_PERFH</name>
<reference evidence="4 5" key="1">
    <citation type="journal article" date="2021" name="Nat. Commun.">
        <title>Incipient diploidization of the medicinal plant Perilla within 10,000 years.</title>
        <authorList>
            <person name="Zhang Y."/>
            <person name="Shen Q."/>
            <person name="Leng L."/>
            <person name="Zhang D."/>
            <person name="Chen S."/>
            <person name="Shi Y."/>
            <person name="Ning Z."/>
            <person name="Chen S."/>
        </authorList>
    </citation>
    <scope>NUCLEOTIDE SEQUENCE [LARGE SCALE GENOMIC DNA]</scope>
    <source>
        <strain evidence="5">cv. PC099</strain>
    </source>
</reference>
<accession>A0AAD4J2H1</accession>
<keyword evidence="5" id="KW-1185">Reference proteome</keyword>
<dbReference type="PANTHER" id="PTHR23024:SF479">
    <property type="entry name" value="CARBOXYLESTERASE 2-RELATED"/>
    <property type="match status" value="1"/>
</dbReference>
<evidence type="ECO:0000313" key="5">
    <source>
        <dbReference type="Proteomes" id="UP001190926"/>
    </source>
</evidence>
<feature type="active site" evidence="2">
    <location>
        <position position="164"/>
    </location>
</feature>
<dbReference type="Proteomes" id="UP001190926">
    <property type="component" value="Unassembled WGS sequence"/>
</dbReference>
<dbReference type="EMBL" id="SDAM02000167">
    <property type="protein sequence ID" value="KAH6825944.1"/>
    <property type="molecule type" value="Genomic_DNA"/>
</dbReference>